<evidence type="ECO:0000313" key="2">
    <source>
        <dbReference type="Proteomes" id="UP000659124"/>
    </source>
</evidence>
<organism evidence="1 2">
    <name type="scientific">Chitinophaga qingshengii</name>
    <dbReference type="NCBI Taxonomy" id="1569794"/>
    <lineage>
        <taxon>Bacteria</taxon>
        <taxon>Pseudomonadati</taxon>
        <taxon>Bacteroidota</taxon>
        <taxon>Chitinophagia</taxon>
        <taxon>Chitinophagales</taxon>
        <taxon>Chitinophagaceae</taxon>
        <taxon>Chitinophaga</taxon>
    </lineage>
</organism>
<name>A0ABR7TQ73_9BACT</name>
<dbReference type="Pfam" id="PF10825">
    <property type="entry name" value="DUF2752"/>
    <property type="match status" value="1"/>
</dbReference>
<dbReference type="Proteomes" id="UP000659124">
    <property type="component" value="Unassembled WGS sequence"/>
</dbReference>
<reference evidence="1 2" key="1">
    <citation type="submission" date="2020-09" db="EMBL/GenBank/DDBJ databases">
        <title>Genome sequences of type strains of Chitinophaga qingshengii and Chitinophaga varians.</title>
        <authorList>
            <person name="Kittiwongwattana C."/>
        </authorList>
    </citation>
    <scope>NUCLEOTIDE SEQUENCE [LARGE SCALE GENOMIC DNA]</scope>
    <source>
        <strain evidence="1 2">JCM 30026</strain>
    </source>
</reference>
<accession>A0ABR7TQ73</accession>
<dbReference type="RefSeq" id="WP_188088589.1">
    <property type="nucleotide sequence ID" value="NZ_JACVFC010000001.1"/>
</dbReference>
<dbReference type="EMBL" id="JACVFC010000001">
    <property type="protein sequence ID" value="MBC9931574.1"/>
    <property type="molecule type" value="Genomic_DNA"/>
</dbReference>
<evidence type="ECO:0000313" key="1">
    <source>
        <dbReference type="EMBL" id="MBC9931574.1"/>
    </source>
</evidence>
<comment type="caution">
    <text evidence="1">The sequence shown here is derived from an EMBL/GenBank/DDBJ whole genome shotgun (WGS) entry which is preliminary data.</text>
</comment>
<protein>
    <submittedName>
        <fullName evidence="1">DUF2752 domain-containing protein</fullName>
    </submittedName>
</protein>
<proteinExistence type="predicted"/>
<sequence>MIFAFFRKVNLELLAWPAGLLCLFLLDPAAGQSSLCLFKQAGIPFCPGCGLGHGIHFLLHGHWQEAIQHHWLSPVAVLILMYRIIQLARLELKL</sequence>
<gene>
    <name evidence="1" type="ORF">ICL07_14405</name>
</gene>
<keyword evidence="2" id="KW-1185">Reference proteome</keyword>
<dbReference type="InterPro" id="IPR021215">
    <property type="entry name" value="DUF2752"/>
</dbReference>